<dbReference type="GO" id="GO:0008324">
    <property type="term" value="F:monoatomic cation transmembrane transporter activity"/>
    <property type="evidence" value="ECO:0007669"/>
    <property type="project" value="InterPro"/>
</dbReference>
<dbReference type="InterPro" id="IPR006037">
    <property type="entry name" value="RCK_C"/>
</dbReference>
<evidence type="ECO:0000256" key="2">
    <source>
        <dbReference type="ARBA" id="ARBA00023065"/>
    </source>
</evidence>
<keyword evidence="2" id="KW-0406">Ion transport</keyword>
<dbReference type="InterPro" id="IPR050721">
    <property type="entry name" value="Trk_Ktr_HKT_K-transport"/>
</dbReference>
<gene>
    <name evidence="4" type="primary">trkA_23</name>
    <name evidence="4" type="ORF">SDC9_69386</name>
</gene>
<evidence type="ECO:0000259" key="3">
    <source>
        <dbReference type="PROSITE" id="PS51202"/>
    </source>
</evidence>
<evidence type="ECO:0000313" key="4">
    <source>
        <dbReference type="EMBL" id="MPM22926.1"/>
    </source>
</evidence>
<dbReference type="PROSITE" id="PS51202">
    <property type="entry name" value="RCK_C"/>
    <property type="match status" value="1"/>
</dbReference>
<dbReference type="AlphaFoldDB" id="A0A644Y335"/>
<feature type="domain" description="RCK C-terminal" evidence="3">
    <location>
        <begin position="53"/>
        <end position="136"/>
    </location>
</feature>
<dbReference type="PANTHER" id="PTHR43833">
    <property type="entry name" value="POTASSIUM CHANNEL PROTEIN 2-RELATED-RELATED"/>
    <property type="match status" value="1"/>
</dbReference>
<sequence length="136" mass="14585">MIGKALGARKTIAVVRHKIYMKLDNYMSVDSIVNPNSALASVILRYARYPTGSGVLSIIEKIDAEMLEVVIPERSPAVGRTIMSLGLPKGILIALIVRKGDTFVPVGATVLQKGDKVIVFATSDLMSEAMESLGVI</sequence>
<evidence type="ECO:0000256" key="1">
    <source>
        <dbReference type="ARBA" id="ARBA00022448"/>
    </source>
</evidence>
<dbReference type="Gene3D" id="3.40.50.720">
    <property type="entry name" value="NAD(P)-binding Rossmann-like Domain"/>
    <property type="match status" value="1"/>
</dbReference>
<proteinExistence type="predicted"/>
<dbReference type="GO" id="GO:0006813">
    <property type="term" value="P:potassium ion transport"/>
    <property type="evidence" value="ECO:0007669"/>
    <property type="project" value="InterPro"/>
</dbReference>
<dbReference type="Pfam" id="PF02080">
    <property type="entry name" value="TrkA_C"/>
    <property type="match status" value="1"/>
</dbReference>
<name>A0A644Y335_9ZZZZ</name>
<accession>A0A644Y335</accession>
<organism evidence="4">
    <name type="scientific">bioreactor metagenome</name>
    <dbReference type="NCBI Taxonomy" id="1076179"/>
    <lineage>
        <taxon>unclassified sequences</taxon>
        <taxon>metagenomes</taxon>
        <taxon>ecological metagenomes</taxon>
    </lineage>
</organism>
<keyword evidence="1" id="KW-0813">Transport</keyword>
<dbReference type="Gene3D" id="3.30.70.1450">
    <property type="entry name" value="Regulator of K+ conductance, C-terminal domain"/>
    <property type="match status" value="1"/>
</dbReference>
<dbReference type="EMBL" id="VSSQ01003919">
    <property type="protein sequence ID" value="MPM22926.1"/>
    <property type="molecule type" value="Genomic_DNA"/>
</dbReference>
<protein>
    <submittedName>
        <fullName evidence="4">Trk system potassium uptake protein TrkA</fullName>
    </submittedName>
</protein>
<dbReference type="InterPro" id="IPR036721">
    <property type="entry name" value="RCK_C_sf"/>
</dbReference>
<dbReference type="PANTHER" id="PTHR43833:SF5">
    <property type="entry name" value="TRK SYSTEM POTASSIUM UPTAKE PROTEIN TRKA"/>
    <property type="match status" value="1"/>
</dbReference>
<comment type="caution">
    <text evidence="4">The sequence shown here is derived from an EMBL/GenBank/DDBJ whole genome shotgun (WGS) entry which is preliminary data.</text>
</comment>
<reference evidence="4" key="1">
    <citation type="submission" date="2019-08" db="EMBL/GenBank/DDBJ databases">
        <authorList>
            <person name="Kucharzyk K."/>
            <person name="Murdoch R.W."/>
            <person name="Higgins S."/>
            <person name="Loffler F."/>
        </authorList>
    </citation>
    <scope>NUCLEOTIDE SEQUENCE</scope>
</reference>
<dbReference type="SUPFAM" id="SSF116726">
    <property type="entry name" value="TrkA C-terminal domain-like"/>
    <property type="match status" value="1"/>
</dbReference>